<feature type="repeat" description="WD" evidence="3">
    <location>
        <begin position="464"/>
        <end position="512"/>
    </location>
</feature>
<dbReference type="InterPro" id="IPR015943">
    <property type="entry name" value="WD40/YVTN_repeat-like_dom_sf"/>
</dbReference>
<organism evidence="5 6">
    <name type="scientific">Ridgeia piscesae</name>
    <name type="common">Tubeworm</name>
    <dbReference type="NCBI Taxonomy" id="27915"/>
    <lineage>
        <taxon>Eukaryota</taxon>
        <taxon>Metazoa</taxon>
        <taxon>Spiralia</taxon>
        <taxon>Lophotrochozoa</taxon>
        <taxon>Annelida</taxon>
        <taxon>Polychaeta</taxon>
        <taxon>Sedentaria</taxon>
        <taxon>Canalipalpata</taxon>
        <taxon>Sabellida</taxon>
        <taxon>Siboglinidae</taxon>
        <taxon>Ridgeia</taxon>
    </lineage>
</organism>
<dbReference type="Pfam" id="PF00400">
    <property type="entry name" value="WD40"/>
    <property type="match status" value="1"/>
</dbReference>
<evidence type="ECO:0000256" key="2">
    <source>
        <dbReference type="ARBA" id="ARBA00022737"/>
    </source>
</evidence>
<accession>A0AAD9KKS4</accession>
<protein>
    <recommendedName>
        <fullName evidence="4">NWD1/2-like winged helix-turn-helix domain-containing protein</fullName>
    </recommendedName>
</protein>
<sequence length="1293" mass="145135">MFDSLDQLDTADGARQLDWLPRKLPKHVKMILSTLPDEKYGCLPRCQILYPKDNCYVHVKALKKEDINGILDKWLATSKRSLTKPQRSHVVSVIEKSPQPLYLKLCFDEALRWHSYDHVNVTRLEATVEKMINALFQRVEKTHGTLMVSRALSYLTVAENGITEVEMEDMLSLDDDVLNDVYQYWTPPIRRLPPLLWVRVRNDLSEYLVDRGSDGFQLIYWYHRQFIETAKHRYLSDEDYRGFCHDMFADYYLGTWSNKRKPYETKDGKEATALRYVSVQPLVFPNGQYNTRKLTQLPYHLIHAGDKNPLKDEVLCNYEFLLAKMTSLGLSSVLHDFRWTQTTSLRDRDISIILETLQLSQDALETHPTELAGQLIGRIHGYGAATVSMVNQAKERLREDGDNAEFVSVVTTLIQMLERLMQQADKKNAVLNRVLQQARVSSVPVLIPHTGFLMPPGGQLKHKLSGHFDKVNDIDVTPTGKIIATGMELVFVASDDRTVKLWDVLSGELAHTVDLPIGQPMFLGFTQDAEYLVVSATEKMLYIVKTVGGILQVYLKQSLGGFAGRPLTVCETGDGTPIALLMREKNIDIVSATSGALSMSVDDKLNAEKTLSWSEQKIIRSCGPHVVYCAYLDDEFYHLDLTHLKLTGNTTKVKVFEKEADWTNRDDLDYISHMVVCNSLSAGYDVVICNGRTQDLLFYSLVSEQRIRVLPGGGDTASPVNHMVVSQASLYSGVLSDIQIMSLTGSNQRKVVLHHPCHVTKVLPAANQMVVTMAVDNILRIWDQNQEPFAADMSMFSGQVGVTSDKAANQWQGMLDSMFSEFSEEYREDADDLLTTKQSKHYWTNCKHQKGKDSTGATQAVTTTFHPFTNDRYVGVTQDVVAGEQDQWWTQCFSVWDLTDMRCVRRLFLRTMTTRVHCIVDSSTVLVSGSDTNDGNTSLIDMDSWGVVATISGVTIQSTGRATYEATNDVLLLPTSPSELSVCSTQTASVKAVLAPSHSAIQWHSSQRPKKSATFEQIQSLQGSRLVAAWGTCAVCVWDMKSFELVHEIALWKVFGGYDVGSSTLQLRMCEHRTHMFAALDSACSSYPDNHSVLVFDVTSGKVKLGLSTTKKPNEKWQAVAAILRLSETRTLQLVGVDSHGTAHLLNEVSLGHNARHLASSRLGHRCVTWCSEPVEQRVNYWDLTGGDVKRLATFTPEETVGDVTFISDTDHIAINSASGIMKLQLCGQTVEQHDSKLANTPVIFQGTGIPISNSFYQITIFIFEAIHRVFLTYFSNRIYQQVNICAQQTSYS</sequence>
<evidence type="ECO:0000313" key="5">
    <source>
        <dbReference type="EMBL" id="KAK2173419.1"/>
    </source>
</evidence>
<evidence type="ECO:0000256" key="1">
    <source>
        <dbReference type="ARBA" id="ARBA00022574"/>
    </source>
</evidence>
<dbReference type="EMBL" id="JAODUO010000877">
    <property type="protein sequence ID" value="KAK2173419.1"/>
    <property type="molecule type" value="Genomic_DNA"/>
</dbReference>
<gene>
    <name evidence="5" type="ORF">NP493_878g01016</name>
</gene>
<reference evidence="5" key="1">
    <citation type="journal article" date="2023" name="Mol. Biol. Evol.">
        <title>Third-Generation Sequencing Reveals the Adaptive Role of the Epigenome in Three Deep-Sea Polychaetes.</title>
        <authorList>
            <person name="Perez M."/>
            <person name="Aroh O."/>
            <person name="Sun Y."/>
            <person name="Lan Y."/>
            <person name="Juniper S.K."/>
            <person name="Young C.R."/>
            <person name="Angers B."/>
            <person name="Qian P.Y."/>
        </authorList>
    </citation>
    <scope>NUCLEOTIDE SEQUENCE</scope>
    <source>
        <strain evidence="5">R07B-5</strain>
    </source>
</reference>
<dbReference type="InterPro" id="IPR001680">
    <property type="entry name" value="WD40_rpt"/>
</dbReference>
<dbReference type="InterPro" id="IPR036322">
    <property type="entry name" value="WD40_repeat_dom_sf"/>
</dbReference>
<dbReference type="InterPro" id="IPR057588">
    <property type="entry name" value="NWD1/2-like_WH"/>
</dbReference>
<dbReference type="PROSITE" id="PS50082">
    <property type="entry name" value="WD_REPEATS_2"/>
    <property type="match status" value="1"/>
</dbReference>
<comment type="caution">
    <text evidence="5">The sequence shown here is derived from an EMBL/GenBank/DDBJ whole genome shotgun (WGS) entry which is preliminary data.</text>
</comment>
<dbReference type="InterPro" id="IPR011047">
    <property type="entry name" value="Quinoprotein_ADH-like_sf"/>
</dbReference>
<dbReference type="Pfam" id="PF25469">
    <property type="entry name" value="WHD_NWD1"/>
    <property type="match status" value="1"/>
</dbReference>
<proteinExistence type="predicted"/>
<evidence type="ECO:0000259" key="4">
    <source>
        <dbReference type="Pfam" id="PF25469"/>
    </source>
</evidence>
<dbReference type="InterPro" id="IPR052752">
    <property type="entry name" value="NACHT-WD_repeat"/>
</dbReference>
<dbReference type="SUPFAM" id="SSF50998">
    <property type="entry name" value="Quinoprotein alcohol dehydrogenase-like"/>
    <property type="match status" value="1"/>
</dbReference>
<feature type="domain" description="NWD1/2-like winged helix-turn-helix" evidence="4">
    <location>
        <begin position="122"/>
        <end position="238"/>
    </location>
</feature>
<evidence type="ECO:0000313" key="6">
    <source>
        <dbReference type="Proteomes" id="UP001209878"/>
    </source>
</evidence>
<name>A0AAD9KKS4_RIDPI</name>
<evidence type="ECO:0000256" key="3">
    <source>
        <dbReference type="PROSITE-ProRule" id="PRU00221"/>
    </source>
</evidence>
<dbReference type="PANTHER" id="PTHR19871:SF14">
    <property type="entry name" value="DUF4062 DOMAIN-CONTAINING PROTEIN"/>
    <property type="match status" value="1"/>
</dbReference>
<dbReference type="PANTHER" id="PTHR19871">
    <property type="entry name" value="BETA TRANSDUCIN-RELATED PROTEIN"/>
    <property type="match status" value="1"/>
</dbReference>
<dbReference type="SMART" id="SM00320">
    <property type="entry name" value="WD40"/>
    <property type="match status" value="2"/>
</dbReference>
<dbReference type="Proteomes" id="UP001209878">
    <property type="component" value="Unassembled WGS sequence"/>
</dbReference>
<keyword evidence="2" id="KW-0677">Repeat</keyword>
<dbReference type="SUPFAM" id="SSF50978">
    <property type="entry name" value="WD40 repeat-like"/>
    <property type="match status" value="1"/>
</dbReference>
<keyword evidence="1 3" id="KW-0853">WD repeat</keyword>
<dbReference type="Gene3D" id="1.25.40.370">
    <property type="match status" value="1"/>
</dbReference>
<keyword evidence="6" id="KW-1185">Reference proteome</keyword>
<dbReference type="Gene3D" id="2.130.10.10">
    <property type="entry name" value="YVTN repeat-like/Quinoprotein amine dehydrogenase"/>
    <property type="match status" value="2"/>
</dbReference>